<dbReference type="InterPro" id="IPR018552">
    <property type="entry name" value="CENP-X"/>
</dbReference>
<dbReference type="CDD" id="cd22921">
    <property type="entry name" value="HFD_CENP-X"/>
    <property type="match status" value="1"/>
</dbReference>
<name>A0ABQ0G4W0_9PEZI</name>
<dbReference type="PANTHER" id="PTHR28680:SF1">
    <property type="entry name" value="CENTROMERE PROTEIN X"/>
    <property type="match status" value="1"/>
</dbReference>
<comment type="similarity">
    <text evidence="2">Belongs to the CENP-X/MHF2 family.</text>
</comment>
<accession>A0ABQ0G4W0</accession>
<comment type="caution">
    <text evidence="8">The sequence shown here is derived from an EMBL/GenBank/DDBJ whole genome shotgun (WGS) entry which is preliminary data.</text>
</comment>
<dbReference type="Proteomes" id="UP001628179">
    <property type="component" value="Unassembled WGS sequence"/>
</dbReference>
<dbReference type="Gene3D" id="6.10.130.30">
    <property type="match status" value="1"/>
</dbReference>
<dbReference type="EMBL" id="BAAFSV010000002">
    <property type="protein sequence ID" value="GAB1312778.1"/>
    <property type="molecule type" value="Genomic_DNA"/>
</dbReference>
<keyword evidence="9" id="KW-1185">Reference proteome</keyword>
<keyword evidence="4" id="KW-0238">DNA-binding</keyword>
<feature type="compositionally biased region" description="Basic and acidic residues" evidence="7">
    <location>
        <begin position="71"/>
        <end position="80"/>
    </location>
</feature>
<evidence type="ECO:0000256" key="2">
    <source>
        <dbReference type="ARBA" id="ARBA00009359"/>
    </source>
</evidence>
<dbReference type="RefSeq" id="XP_070914511.1">
    <property type="nucleotide sequence ID" value="XM_071058410.1"/>
</dbReference>
<dbReference type="GeneID" id="98173733"/>
<sequence length="188" mass="20505">MPPKQSAARGRGRPVTSKTPSAANSKSASTADGKRGGPSNAATAVGRKDKPAQSRGKQRQQVQQDDDDEAGREVVDLAGHDDDDDDDDDDALGGEMDVEDEDADEGAEEEEEEERQTIPPELLTRILHEFFEREETRITRDANAAVASYVDVFVREAIARAAVERGREGGFLEVEDLEKIAPQLLMDL</sequence>
<evidence type="ECO:0000256" key="7">
    <source>
        <dbReference type="SAM" id="MobiDB-lite"/>
    </source>
</evidence>
<evidence type="ECO:0000313" key="9">
    <source>
        <dbReference type="Proteomes" id="UP001628179"/>
    </source>
</evidence>
<feature type="compositionally biased region" description="Acidic residues" evidence="7">
    <location>
        <begin position="81"/>
        <end position="114"/>
    </location>
</feature>
<organism evidence="8 9">
    <name type="scientific">Madurella fahalii</name>
    <dbReference type="NCBI Taxonomy" id="1157608"/>
    <lineage>
        <taxon>Eukaryota</taxon>
        <taxon>Fungi</taxon>
        <taxon>Dikarya</taxon>
        <taxon>Ascomycota</taxon>
        <taxon>Pezizomycotina</taxon>
        <taxon>Sordariomycetes</taxon>
        <taxon>Sordariomycetidae</taxon>
        <taxon>Sordariales</taxon>
        <taxon>Sordariales incertae sedis</taxon>
        <taxon>Madurella</taxon>
    </lineage>
</organism>
<evidence type="ECO:0000256" key="3">
    <source>
        <dbReference type="ARBA" id="ARBA00022763"/>
    </source>
</evidence>
<gene>
    <name evidence="8" type="ORF">MFIFM68171_02988</name>
</gene>
<keyword evidence="6" id="KW-0539">Nucleus</keyword>
<feature type="compositionally biased region" description="Polar residues" evidence="7">
    <location>
        <begin position="16"/>
        <end position="30"/>
    </location>
</feature>
<proteinExistence type="inferred from homology"/>
<protein>
    <submittedName>
        <fullName evidence="8">Centromere protein X</fullName>
    </submittedName>
</protein>
<dbReference type="Pfam" id="PF09415">
    <property type="entry name" value="CENP-X"/>
    <property type="match status" value="1"/>
</dbReference>
<evidence type="ECO:0000256" key="1">
    <source>
        <dbReference type="ARBA" id="ARBA00004123"/>
    </source>
</evidence>
<evidence type="ECO:0000256" key="4">
    <source>
        <dbReference type="ARBA" id="ARBA00023125"/>
    </source>
</evidence>
<dbReference type="PANTHER" id="PTHR28680">
    <property type="entry name" value="CENTROMERE PROTEIN X"/>
    <property type="match status" value="1"/>
</dbReference>
<evidence type="ECO:0000256" key="6">
    <source>
        <dbReference type="ARBA" id="ARBA00023242"/>
    </source>
</evidence>
<keyword evidence="5" id="KW-0234">DNA repair</keyword>
<comment type="subcellular location">
    <subcellularLocation>
        <location evidence="1">Nucleus</location>
    </subcellularLocation>
</comment>
<evidence type="ECO:0000256" key="5">
    <source>
        <dbReference type="ARBA" id="ARBA00023204"/>
    </source>
</evidence>
<feature type="region of interest" description="Disordered" evidence="7">
    <location>
        <begin position="1"/>
        <end position="119"/>
    </location>
</feature>
<reference evidence="8 9" key="1">
    <citation type="submission" date="2024-09" db="EMBL/GenBank/DDBJ databases">
        <title>Itraconazole resistance in Madurella fahalii resulting from another homologue of gene encoding cytochrome P450 14-alpha sterol demethylase (CYP51).</title>
        <authorList>
            <person name="Yoshioka I."/>
            <person name="Fahal A.H."/>
            <person name="Kaneko S."/>
            <person name="Yaguchi T."/>
        </authorList>
    </citation>
    <scope>NUCLEOTIDE SEQUENCE [LARGE SCALE GENOMIC DNA]</scope>
    <source>
        <strain evidence="8 9">IFM 68171</strain>
    </source>
</reference>
<evidence type="ECO:0000313" key="8">
    <source>
        <dbReference type="EMBL" id="GAB1312778.1"/>
    </source>
</evidence>
<keyword evidence="3" id="KW-0227">DNA damage</keyword>